<feature type="region of interest" description="Disordered" evidence="1">
    <location>
        <begin position="1"/>
        <end position="48"/>
    </location>
</feature>
<evidence type="ECO:0000313" key="2">
    <source>
        <dbReference type="EMBL" id="CAI9167423.1"/>
    </source>
</evidence>
<dbReference type="EMBL" id="OX459962">
    <property type="protein sequence ID" value="CAI9167423.1"/>
    <property type="molecule type" value="Genomic_DNA"/>
</dbReference>
<proteinExistence type="predicted"/>
<name>A0ABN8Z0P6_RANTA</name>
<protein>
    <submittedName>
        <fullName evidence="2">Uncharacterized protein</fullName>
    </submittedName>
</protein>
<evidence type="ECO:0000256" key="1">
    <source>
        <dbReference type="SAM" id="MobiDB-lite"/>
    </source>
</evidence>
<reference evidence="2" key="1">
    <citation type="submission" date="2023-04" db="EMBL/GenBank/DDBJ databases">
        <authorList>
            <consortium name="ELIXIR-Norway"/>
        </authorList>
    </citation>
    <scope>NUCLEOTIDE SEQUENCE [LARGE SCALE GENOMIC DNA]</scope>
</reference>
<gene>
    <name evidence="2" type="ORF">MRATA1EN1_LOCUS16385</name>
</gene>
<organism evidence="2 3">
    <name type="scientific">Rangifer tarandus platyrhynchus</name>
    <name type="common">Svalbard reindeer</name>
    <dbReference type="NCBI Taxonomy" id="3082113"/>
    <lineage>
        <taxon>Eukaryota</taxon>
        <taxon>Metazoa</taxon>
        <taxon>Chordata</taxon>
        <taxon>Craniata</taxon>
        <taxon>Vertebrata</taxon>
        <taxon>Euteleostomi</taxon>
        <taxon>Mammalia</taxon>
        <taxon>Eutheria</taxon>
        <taxon>Laurasiatheria</taxon>
        <taxon>Artiodactyla</taxon>
        <taxon>Ruminantia</taxon>
        <taxon>Pecora</taxon>
        <taxon>Cervidae</taxon>
        <taxon>Odocoileinae</taxon>
        <taxon>Rangifer</taxon>
    </lineage>
</organism>
<keyword evidence="3" id="KW-1185">Reference proteome</keyword>
<sequence>MCPYSREYCGHHGPPDNDQNQRLSKKRSPRETWGLTEEGQAGGAATRKWEQSLERRFPHPGENAGGRACAVLPAAGLAGQRSWSPRRSLVVTHVVAAQTVLRRTCARRSPDL</sequence>
<dbReference type="Proteomes" id="UP001176941">
    <property type="component" value="Chromosome 26"/>
</dbReference>
<evidence type="ECO:0000313" key="3">
    <source>
        <dbReference type="Proteomes" id="UP001176941"/>
    </source>
</evidence>
<accession>A0ABN8Z0P6</accession>